<organism evidence="2 3">
    <name type="scientific">Triparma retinervis</name>
    <dbReference type="NCBI Taxonomy" id="2557542"/>
    <lineage>
        <taxon>Eukaryota</taxon>
        <taxon>Sar</taxon>
        <taxon>Stramenopiles</taxon>
        <taxon>Ochrophyta</taxon>
        <taxon>Bolidophyceae</taxon>
        <taxon>Parmales</taxon>
        <taxon>Triparmaceae</taxon>
        <taxon>Triparma</taxon>
    </lineage>
</organism>
<feature type="non-terminal residue" evidence="2">
    <location>
        <position position="176"/>
    </location>
</feature>
<keyword evidence="3" id="KW-1185">Reference proteome</keyword>
<proteinExistence type="predicted"/>
<feature type="transmembrane region" description="Helical" evidence="1">
    <location>
        <begin position="96"/>
        <end position="115"/>
    </location>
</feature>
<dbReference type="Proteomes" id="UP001165082">
    <property type="component" value="Unassembled WGS sequence"/>
</dbReference>
<keyword evidence="1" id="KW-1133">Transmembrane helix</keyword>
<keyword evidence="1" id="KW-0472">Membrane</keyword>
<dbReference type="OrthoDB" id="10489091at2759"/>
<feature type="transmembrane region" description="Helical" evidence="1">
    <location>
        <begin position="6"/>
        <end position="31"/>
    </location>
</feature>
<evidence type="ECO:0000313" key="2">
    <source>
        <dbReference type="EMBL" id="GMH46462.1"/>
    </source>
</evidence>
<protein>
    <submittedName>
        <fullName evidence="2">Uncharacterized protein</fullName>
    </submittedName>
</protein>
<comment type="caution">
    <text evidence="2">The sequence shown here is derived from an EMBL/GenBank/DDBJ whole genome shotgun (WGS) entry which is preliminary data.</text>
</comment>
<accession>A0A9W6Z811</accession>
<feature type="non-terminal residue" evidence="2">
    <location>
        <position position="1"/>
    </location>
</feature>
<reference evidence="2" key="1">
    <citation type="submission" date="2022-07" db="EMBL/GenBank/DDBJ databases">
        <title>Genome analysis of Parmales, a sister group of diatoms, reveals the evolutionary specialization of diatoms from phago-mixotrophs to photoautotrophs.</title>
        <authorList>
            <person name="Ban H."/>
            <person name="Sato S."/>
            <person name="Yoshikawa S."/>
            <person name="Kazumasa Y."/>
            <person name="Nakamura Y."/>
            <person name="Ichinomiya M."/>
            <person name="Saitoh K."/>
            <person name="Sato N."/>
            <person name="Blanc-Mathieu R."/>
            <person name="Endo H."/>
            <person name="Kuwata A."/>
            <person name="Ogata H."/>
        </authorList>
    </citation>
    <scope>NUCLEOTIDE SEQUENCE</scope>
</reference>
<evidence type="ECO:0000313" key="3">
    <source>
        <dbReference type="Proteomes" id="UP001165082"/>
    </source>
</evidence>
<sequence>SPDEVIALVIALGKEVAMQLTFVTLEVFFILTMFSRWGEHYAEIEREYNQLDERKKDATEDANYQLDNMIPFCATFCQNYVPSQIDFEKKVFRMKVMCFMILQASGAASTVTQLVSMLKTGNTDDFYTFTDFPNAALVSIATTATQVFFMNLVLSHYLSALKKRPYVSGRVSSVYG</sequence>
<dbReference type="EMBL" id="BRXZ01004289">
    <property type="protein sequence ID" value="GMH46462.1"/>
    <property type="molecule type" value="Genomic_DNA"/>
</dbReference>
<gene>
    <name evidence="2" type="ORF">TrRE_jg12531</name>
</gene>
<name>A0A9W6Z811_9STRA</name>
<feature type="transmembrane region" description="Helical" evidence="1">
    <location>
        <begin position="135"/>
        <end position="154"/>
    </location>
</feature>
<dbReference type="AlphaFoldDB" id="A0A9W6Z811"/>
<keyword evidence="1" id="KW-0812">Transmembrane</keyword>
<evidence type="ECO:0000256" key="1">
    <source>
        <dbReference type="SAM" id="Phobius"/>
    </source>
</evidence>